<dbReference type="EMBL" id="CAADJD010000020">
    <property type="protein sequence ID" value="VFS68079.1"/>
    <property type="molecule type" value="Genomic_DNA"/>
</dbReference>
<dbReference type="Proteomes" id="UP000401081">
    <property type="component" value="Unassembled WGS sequence"/>
</dbReference>
<reference evidence="2 3" key="1">
    <citation type="submission" date="2019-03" db="EMBL/GenBank/DDBJ databases">
        <authorList>
            <consortium name="Pathogen Informatics"/>
        </authorList>
    </citation>
    <scope>NUCLEOTIDE SEQUENCE [LARGE SCALE GENOMIC DNA]</scope>
    <source>
        <strain evidence="2 3">NCTC12993</strain>
    </source>
</reference>
<accession>A0A485BGX5</accession>
<proteinExistence type="predicted"/>
<protein>
    <submittedName>
        <fullName evidence="2">Uncharacterized protein</fullName>
    </submittedName>
</protein>
<keyword evidence="3" id="KW-1185">Reference proteome</keyword>
<sequence>MPARKRARPVPGNLAPTRRNAREDNGIARGQDRRESFFRLLIALQP</sequence>
<feature type="compositionally biased region" description="Basic and acidic residues" evidence="1">
    <location>
        <begin position="20"/>
        <end position="32"/>
    </location>
</feature>
<evidence type="ECO:0000313" key="2">
    <source>
        <dbReference type="EMBL" id="VFS68079.1"/>
    </source>
</evidence>
<evidence type="ECO:0000256" key="1">
    <source>
        <dbReference type="SAM" id="MobiDB-lite"/>
    </source>
</evidence>
<name>A0A485BGX5_KLUCR</name>
<feature type="region of interest" description="Disordered" evidence="1">
    <location>
        <begin position="1"/>
        <end position="32"/>
    </location>
</feature>
<organism evidence="2 3">
    <name type="scientific">Kluyvera cryocrescens</name>
    <name type="common">Kluyvera citrophila</name>
    <dbReference type="NCBI Taxonomy" id="580"/>
    <lineage>
        <taxon>Bacteria</taxon>
        <taxon>Pseudomonadati</taxon>
        <taxon>Pseudomonadota</taxon>
        <taxon>Gammaproteobacteria</taxon>
        <taxon>Enterobacterales</taxon>
        <taxon>Enterobacteriaceae</taxon>
        <taxon>Kluyvera</taxon>
    </lineage>
</organism>
<dbReference type="AlphaFoldDB" id="A0A485BGX5"/>
<evidence type="ECO:0000313" key="3">
    <source>
        <dbReference type="Proteomes" id="UP000401081"/>
    </source>
</evidence>
<gene>
    <name evidence="2" type="ORF">NCTC12993_03884</name>
</gene>